<reference evidence="3" key="1">
    <citation type="submission" date="2017-02" db="EMBL/GenBank/DDBJ databases">
        <authorList>
            <person name="Varghese N."/>
            <person name="Submissions S."/>
        </authorList>
    </citation>
    <scope>NUCLEOTIDE SEQUENCE [LARGE SCALE GENOMIC DNA]</scope>
    <source>
        <strain evidence="3">DSM 22270</strain>
    </source>
</reference>
<dbReference type="InterPro" id="IPR038636">
    <property type="entry name" value="Wzi_sf"/>
</dbReference>
<evidence type="ECO:0000313" key="2">
    <source>
        <dbReference type="EMBL" id="SKB60071.1"/>
    </source>
</evidence>
<gene>
    <name evidence="2" type="ORF">SAMN05660293_01334</name>
</gene>
<proteinExistence type="predicted"/>
<keyword evidence="1" id="KW-0732">Signal</keyword>
<protein>
    <submittedName>
        <fullName evidence="2">Capsule assembly protein Wzi</fullName>
    </submittedName>
</protein>
<organism evidence="2 3">
    <name type="scientific">Dyadobacter psychrophilus</name>
    <dbReference type="NCBI Taxonomy" id="651661"/>
    <lineage>
        <taxon>Bacteria</taxon>
        <taxon>Pseudomonadati</taxon>
        <taxon>Bacteroidota</taxon>
        <taxon>Cytophagia</taxon>
        <taxon>Cytophagales</taxon>
        <taxon>Spirosomataceae</taxon>
        <taxon>Dyadobacter</taxon>
    </lineage>
</organism>
<keyword evidence="3" id="KW-1185">Reference proteome</keyword>
<sequence length="493" mass="55082">MPMKIFPILLFLLCVSLAGFSQSEESGQVTEYADSTNNFIEIAGFGSTNTHTPFWIQANQFGTVPLDVPAGTARISLENYWPLSSNWRAGVGVEAVGNFNENKKLLIPQLHATLRYKNWELFVGRKKQYVGLADSTLGTGSYAWSGNALPIPKISIGTNGFVAVPFTKGWISFNAFYSDGLFEKGRPVTSGLKFHQKAFYARIGKVNSKLKLYGGFNHQVQWGGKTKYLIKDPESGKLPDGFANYVYAVFGTIGGTGNDISHFDSTNRVGNHLGSLDLAIEVETYGSTIYLYRQFIYEDGSLFYMEGIKDGLTGLRIKRKNSYGANFEITEGVLEMLFTKDQGGDQFELGNGKKRGNDNYFNNQQIRDGWSYHDRTIGTPFIPPTSQTNWKWPNYADNFTSNNRVLVWHVGLRGTLFRKVQWHTKMSFSSNSGSYRERFVGSPKQFSGLIGAQTDVNVLGGMTIKGSYASDIGDLYRKTHGFMLAIRKDFSFN</sequence>
<dbReference type="EMBL" id="FUZA01000001">
    <property type="protein sequence ID" value="SKB60071.1"/>
    <property type="molecule type" value="Genomic_DNA"/>
</dbReference>
<dbReference type="AlphaFoldDB" id="A0A1T5CL60"/>
<evidence type="ECO:0000256" key="1">
    <source>
        <dbReference type="SAM" id="SignalP"/>
    </source>
</evidence>
<feature type="signal peptide" evidence="1">
    <location>
        <begin position="1"/>
        <end position="23"/>
    </location>
</feature>
<feature type="chain" id="PRO_5013137738" evidence="1">
    <location>
        <begin position="24"/>
        <end position="493"/>
    </location>
</feature>
<dbReference type="Gene3D" id="2.40.160.130">
    <property type="entry name" value="Capsule assembly protein Wzi"/>
    <property type="match status" value="1"/>
</dbReference>
<dbReference type="Proteomes" id="UP000190897">
    <property type="component" value="Unassembled WGS sequence"/>
</dbReference>
<accession>A0A1T5CL60</accession>
<name>A0A1T5CL60_9BACT</name>
<dbReference type="STRING" id="651661.SAMN05660293_01334"/>
<dbReference type="RefSeq" id="WP_229208307.1">
    <property type="nucleotide sequence ID" value="NZ_FUZA01000001.1"/>
</dbReference>
<evidence type="ECO:0000313" key="3">
    <source>
        <dbReference type="Proteomes" id="UP000190897"/>
    </source>
</evidence>